<evidence type="ECO:0000256" key="1">
    <source>
        <dbReference type="SAM" id="MobiDB-lite"/>
    </source>
</evidence>
<gene>
    <name evidence="2" type="ORF">IFR04_008221</name>
</gene>
<feature type="compositionally biased region" description="Acidic residues" evidence="1">
    <location>
        <begin position="79"/>
        <end position="111"/>
    </location>
</feature>
<accession>A0A8H7TGF5</accession>
<protein>
    <submittedName>
        <fullName evidence="2">Uncharacterized protein</fullName>
    </submittedName>
</protein>
<keyword evidence="3" id="KW-1185">Reference proteome</keyword>
<dbReference type="Proteomes" id="UP000664132">
    <property type="component" value="Unassembled WGS sequence"/>
</dbReference>
<reference evidence="2" key="1">
    <citation type="submission" date="2021-02" db="EMBL/GenBank/DDBJ databases">
        <title>Genome sequence Cadophora malorum strain M34.</title>
        <authorList>
            <person name="Stefanovic E."/>
            <person name="Vu D."/>
            <person name="Scully C."/>
            <person name="Dijksterhuis J."/>
            <person name="Roader J."/>
            <person name="Houbraken J."/>
        </authorList>
    </citation>
    <scope>NUCLEOTIDE SEQUENCE</scope>
    <source>
        <strain evidence="2">M34</strain>
    </source>
</reference>
<dbReference type="AlphaFoldDB" id="A0A8H7TGF5"/>
<feature type="region of interest" description="Disordered" evidence="1">
    <location>
        <begin position="23"/>
        <end position="139"/>
    </location>
</feature>
<organism evidence="2 3">
    <name type="scientific">Cadophora malorum</name>
    <dbReference type="NCBI Taxonomy" id="108018"/>
    <lineage>
        <taxon>Eukaryota</taxon>
        <taxon>Fungi</taxon>
        <taxon>Dikarya</taxon>
        <taxon>Ascomycota</taxon>
        <taxon>Pezizomycotina</taxon>
        <taxon>Leotiomycetes</taxon>
        <taxon>Helotiales</taxon>
        <taxon>Ploettnerulaceae</taxon>
        <taxon>Cadophora</taxon>
    </lineage>
</organism>
<comment type="caution">
    <text evidence="2">The sequence shown here is derived from an EMBL/GenBank/DDBJ whole genome shotgun (WGS) entry which is preliminary data.</text>
</comment>
<proteinExistence type="predicted"/>
<evidence type="ECO:0000313" key="3">
    <source>
        <dbReference type="Proteomes" id="UP000664132"/>
    </source>
</evidence>
<dbReference type="EMBL" id="JAFJYH010000123">
    <property type="protein sequence ID" value="KAG4418685.1"/>
    <property type="molecule type" value="Genomic_DNA"/>
</dbReference>
<sequence length="330" mass="36685">MNGSRDLIVSSLAHRHLIIATPAPRTAKETEPVKHSDTKIGTLTADKFREKLKKGKIRSPENSLKPNLQVLYKTRNRDEEEATDESSEEDVEAEEEQEDEETVSGAYEEEEIAKAKSVRKTKEEASNRASTSKAANQDRELPTSVALNLFLTMLHGHLGRTQTAPLLRNSSITSPKSLLSLLKKLPRLKTTKGTARSFDKNVSKTTAQVLSAIHNLYADMIVIAPADLRVELFPEEILQSVVARPTDELRVKVDVNGGDSRKTGVYFHGTSIGSLHSILFDGFKAPTGSLWLAQQPGYSCYYAFKRTNITPGFEWNAVPFSNHRATMECF</sequence>
<dbReference type="OrthoDB" id="109543at2759"/>
<evidence type="ECO:0000313" key="2">
    <source>
        <dbReference type="EMBL" id="KAG4418685.1"/>
    </source>
</evidence>
<name>A0A8H7TGF5_9HELO</name>
<feature type="compositionally biased region" description="Basic and acidic residues" evidence="1">
    <location>
        <begin position="26"/>
        <end position="38"/>
    </location>
</feature>